<feature type="domain" description="DUF4283" evidence="1">
    <location>
        <begin position="35"/>
        <end position="108"/>
    </location>
</feature>
<gene>
    <name evidence="2" type="ORF">Slati_4290800</name>
</gene>
<evidence type="ECO:0000259" key="1">
    <source>
        <dbReference type="Pfam" id="PF14111"/>
    </source>
</evidence>
<dbReference type="AlphaFoldDB" id="A0AAW2TCZ5"/>
<protein>
    <recommendedName>
        <fullName evidence="1">DUF4283 domain-containing protein</fullName>
    </recommendedName>
</protein>
<sequence length="143" mass="16441">MEEDILKMGTSLTVEEEVVLDSGLWKQGGFQSDLVLVGSLLSQCTWSFNALKMTLSNLIRPTKGMIVQRAETDRFYLVFNHPVDVKCTLELGPWTFDRNLMILQPLSSLGSPWDIYLNWCSFFVHVHNLPYKMRGEEVIRDVN</sequence>
<organism evidence="2">
    <name type="scientific">Sesamum latifolium</name>
    <dbReference type="NCBI Taxonomy" id="2727402"/>
    <lineage>
        <taxon>Eukaryota</taxon>
        <taxon>Viridiplantae</taxon>
        <taxon>Streptophyta</taxon>
        <taxon>Embryophyta</taxon>
        <taxon>Tracheophyta</taxon>
        <taxon>Spermatophyta</taxon>
        <taxon>Magnoliopsida</taxon>
        <taxon>eudicotyledons</taxon>
        <taxon>Gunneridae</taxon>
        <taxon>Pentapetalae</taxon>
        <taxon>asterids</taxon>
        <taxon>lamiids</taxon>
        <taxon>Lamiales</taxon>
        <taxon>Pedaliaceae</taxon>
        <taxon>Sesamum</taxon>
    </lineage>
</organism>
<accession>A0AAW2TCZ5</accession>
<dbReference type="EMBL" id="JACGWN010000015">
    <property type="protein sequence ID" value="KAL0402609.1"/>
    <property type="molecule type" value="Genomic_DNA"/>
</dbReference>
<dbReference type="Pfam" id="PF14111">
    <property type="entry name" value="DUF4283"/>
    <property type="match status" value="1"/>
</dbReference>
<dbReference type="InterPro" id="IPR025558">
    <property type="entry name" value="DUF4283"/>
</dbReference>
<name>A0AAW2TCZ5_9LAMI</name>
<evidence type="ECO:0000313" key="2">
    <source>
        <dbReference type="EMBL" id="KAL0402609.1"/>
    </source>
</evidence>
<reference evidence="2" key="2">
    <citation type="journal article" date="2024" name="Plant">
        <title>Genomic evolution and insights into agronomic trait innovations of Sesamum species.</title>
        <authorList>
            <person name="Miao H."/>
            <person name="Wang L."/>
            <person name="Qu L."/>
            <person name="Liu H."/>
            <person name="Sun Y."/>
            <person name="Le M."/>
            <person name="Wang Q."/>
            <person name="Wei S."/>
            <person name="Zheng Y."/>
            <person name="Lin W."/>
            <person name="Duan Y."/>
            <person name="Cao H."/>
            <person name="Xiong S."/>
            <person name="Wang X."/>
            <person name="Wei L."/>
            <person name="Li C."/>
            <person name="Ma Q."/>
            <person name="Ju M."/>
            <person name="Zhao R."/>
            <person name="Li G."/>
            <person name="Mu C."/>
            <person name="Tian Q."/>
            <person name="Mei H."/>
            <person name="Zhang T."/>
            <person name="Gao T."/>
            <person name="Zhang H."/>
        </authorList>
    </citation>
    <scope>NUCLEOTIDE SEQUENCE</scope>
    <source>
        <strain evidence="2">KEN1</strain>
    </source>
</reference>
<reference evidence="2" key="1">
    <citation type="submission" date="2020-06" db="EMBL/GenBank/DDBJ databases">
        <authorList>
            <person name="Li T."/>
            <person name="Hu X."/>
            <person name="Zhang T."/>
            <person name="Song X."/>
            <person name="Zhang H."/>
            <person name="Dai N."/>
            <person name="Sheng W."/>
            <person name="Hou X."/>
            <person name="Wei L."/>
        </authorList>
    </citation>
    <scope>NUCLEOTIDE SEQUENCE</scope>
    <source>
        <strain evidence="2">KEN1</strain>
        <tissue evidence="2">Leaf</tissue>
    </source>
</reference>
<comment type="caution">
    <text evidence="2">The sequence shown here is derived from an EMBL/GenBank/DDBJ whole genome shotgun (WGS) entry which is preliminary data.</text>
</comment>
<proteinExistence type="predicted"/>